<name>A0A7W7AI39_9SPHN</name>
<sequence length="610" mass="65082">MPSHPALRHSAGVSAPASPFASPAARRAIVAVLLVVAATIVFALIAGRYARDQARATLAVEVERTARQQLRLLDSELRKFRLLPIVLREFAELRPALTSGGGAAATRLDGKLKLLAERTGAPVIYLIDRNGLAVAASNAAEPDSFAGQRYDFRPYFLKARRDGAAEYFAIGTTSHRPGLFLARRIGSPARPDGVIVVKMEFDGLARAWRGDAGSTVLTDATGVSVVASDPADRFTTMRPLTPAERQVIRADRQFADQPLPLSRLREGTALRTAMASATLPAPLPGWRLLHVEPLAPALRSADAWSHTATLSFALIAAGLAGAWLWRTSRGERTAARREALEAEIAERTVDLRLANDRLRIEIAERMAADQRFRAAREELAQANRLGSLGQITAGIAHEINQPVATIRTLAENGRLFLDRARPERTAENLATIAALTERIGSIVSEMRRFARRGSRSLGPIPLAEVIEGTMLLVGDRLRAAGIALDLPDPDDLPMVVAGRVRLEQVLVNLLTNAVDALAGHAAPRVALIVSAGPDTVGLTVADNGPGIAADRECEIFTPFVTGRPDGLGLGLGIARDIVVEFGGTLDLVPSPLGGAAFRVILPRACDSSAA</sequence>
<dbReference type="Pfam" id="PF00512">
    <property type="entry name" value="HisKA"/>
    <property type="match status" value="1"/>
</dbReference>
<dbReference type="Gene3D" id="6.10.250.3020">
    <property type="match status" value="1"/>
</dbReference>
<proteinExistence type="predicted"/>
<dbReference type="PRINTS" id="PR00344">
    <property type="entry name" value="BCTRLSENSOR"/>
</dbReference>
<organism evidence="20 21">
    <name type="scientific">Sphingomonas abaci</name>
    <dbReference type="NCBI Taxonomy" id="237611"/>
    <lineage>
        <taxon>Bacteria</taxon>
        <taxon>Pseudomonadati</taxon>
        <taxon>Pseudomonadota</taxon>
        <taxon>Alphaproteobacteria</taxon>
        <taxon>Sphingomonadales</taxon>
        <taxon>Sphingomonadaceae</taxon>
        <taxon>Sphingomonas</taxon>
    </lineage>
</organism>
<evidence type="ECO:0000256" key="13">
    <source>
        <dbReference type="ARBA" id="ARBA00023012"/>
    </source>
</evidence>
<evidence type="ECO:0000256" key="2">
    <source>
        <dbReference type="ARBA" id="ARBA00004429"/>
    </source>
</evidence>
<evidence type="ECO:0000256" key="10">
    <source>
        <dbReference type="ARBA" id="ARBA00022777"/>
    </source>
</evidence>
<evidence type="ECO:0000259" key="19">
    <source>
        <dbReference type="PROSITE" id="PS50109"/>
    </source>
</evidence>
<evidence type="ECO:0000256" key="4">
    <source>
        <dbReference type="ARBA" id="ARBA00022475"/>
    </source>
</evidence>
<evidence type="ECO:0000256" key="9">
    <source>
        <dbReference type="ARBA" id="ARBA00022741"/>
    </source>
</evidence>
<evidence type="ECO:0000256" key="6">
    <source>
        <dbReference type="ARBA" id="ARBA00022553"/>
    </source>
</evidence>
<feature type="domain" description="Histidine kinase" evidence="19">
    <location>
        <begin position="394"/>
        <end position="605"/>
    </location>
</feature>
<dbReference type="SUPFAM" id="SSF103190">
    <property type="entry name" value="Sensory domain-like"/>
    <property type="match status" value="1"/>
</dbReference>
<reference evidence="20 21" key="1">
    <citation type="submission" date="2020-08" db="EMBL/GenBank/DDBJ databases">
        <title>Genomic Encyclopedia of Type Strains, Phase IV (KMG-IV): sequencing the most valuable type-strain genomes for metagenomic binning, comparative biology and taxonomic classification.</title>
        <authorList>
            <person name="Goeker M."/>
        </authorList>
    </citation>
    <scope>NUCLEOTIDE SEQUENCE [LARGE SCALE GENOMIC DNA]</scope>
    <source>
        <strain evidence="20 21">DSM 15867</strain>
    </source>
</reference>
<dbReference type="Gene3D" id="3.30.565.10">
    <property type="entry name" value="Histidine kinase-like ATPase, C-terminal domain"/>
    <property type="match status" value="1"/>
</dbReference>
<comment type="subcellular location">
    <subcellularLocation>
        <location evidence="2">Cell inner membrane</location>
        <topology evidence="2">Multi-pass membrane protein</topology>
    </subcellularLocation>
</comment>
<dbReference type="InterPro" id="IPR017055">
    <property type="entry name" value="Sig_transdc_His_kinase_DctB"/>
</dbReference>
<evidence type="ECO:0000256" key="1">
    <source>
        <dbReference type="ARBA" id="ARBA00000085"/>
    </source>
</evidence>
<evidence type="ECO:0000256" key="15">
    <source>
        <dbReference type="ARBA" id="ARBA00059004"/>
    </source>
</evidence>
<keyword evidence="12 18" id="KW-1133">Transmembrane helix</keyword>
<dbReference type="InterPro" id="IPR036097">
    <property type="entry name" value="HisK_dim/P_sf"/>
</dbReference>
<evidence type="ECO:0000256" key="12">
    <source>
        <dbReference type="ARBA" id="ARBA00022989"/>
    </source>
</evidence>
<dbReference type="InterPro" id="IPR003661">
    <property type="entry name" value="HisK_dim/P_dom"/>
</dbReference>
<dbReference type="InterPro" id="IPR029151">
    <property type="entry name" value="Sensor-like_sf"/>
</dbReference>
<protein>
    <recommendedName>
        <fullName evidence="16">C4-dicarboxylate transport sensor protein DctB</fullName>
        <ecNumber evidence="3">2.7.13.3</ecNumber>
    </recommendedName>
</protein>
<evidence type="ECO:0000256" key="5">
    <source>
        <dbReference type="ARBA" id="ARBA00022519"/>
    </source>
</evidence>
<keyword evidence="8 18" id="KW-0812">Transmembrane</keyword>
<dbReference type="Proteomes" id="UP000574769">
    <property type="component" value="Unassembled WGS sequence"/>
</dbReference>
<keyword evidence="9" id="KW-0547">Nucleotide-binding</keyword>
<dbReference type="Gene3D" id="3.30.450.20">
    <property type="entry name" value="PAS domain"/>
    <property type="match status" value="2"/>
</dbReference>
<keyword evidence="5" id="KW-0997">Cell inner membrane</keyword>
<comment type="function">
    <text evidence="15">Member of the two-component regulatory system DctB/DctD involved in the transport of C4-dicarboxylates. DctB functions as a membrane-associated protein kinase that phosphorylates DctD in response to environmental signals.</text>
</comment>
<evidence type="ECO:0000256" key="17">
    <source>
        <dbReference type="SAM" id="Coils"/>
    </source>
</evidence>
<dbReference type="RefSeq" id="WP_246360328.1">
    <property type="nucleotide sequence ID" value="NZ_JACHNY010000003.1"/>
</dbReference>
<feature type="transmembrane region" description="Helical" evidence="18">
    <location>
        <begin position="28"/>
        <end position="46"/>
    </location>
</feature>
<keyword evidence="14 18" id="KW-0472">Membrane</keyword>
<dbReference type="GO" id="GO:0005524">
    <property type="term" value="F:ATP binding"/>
    <property type="evidence" value="ECO:0007669"/>
    <property type="project" value="UniProtKB-KW"/>
</dbReference>
<dbReference type="GO" id="GO:0000155">
    <property type="term" value="F:phosphorelay sensor kinase activity"/>
    <property type="evidence" value="ECO:0007669"/>
    <property type="project" value="InterPro"/>
</dbReference>
<dbReference type="EC" id="2.7.13.3" evidence="3"/>
<dbReference type="PROSITE" id="PS50109">
    <property type="entry name" value="HIS_KIN"/>
    <property type="match status" value="1"/>
</dbReference>
<keyword evidence="21" id="KW-1185">Reference proteome</keyword>
<dbReference type="InterPro" id="IPR004358">
    <property type="entry name" value="Sig_transdc_His_kin-like_C"/>
</dbReference>
<feature type="coiled-coil region" evidence="17">
    <location>
        <begin position="337"/>
        <end position="385"/>
    </location>
</feature>
<feature type="transmembrane region" description="Helical" evidence="18">
    <location>
        <begin position="308"/>
        <end position="325"/>
    </location>
</feature>
<evidence type="ECO:0000256" key="7">
    <source>
        <dbReference type="ARBA" id="ARBA00022679"/>
    </source>
</evidence>
<dbReference type="SMART" id="SM00388">
    <property type="entry name" value="HisKA"/>
    <property type="match status" value="1"/>
</dbReference>
<comment type="catalytic activity">
    <reaction evidence="1">
        <text>ATP + protein L-histidine = ADP + protein N-phospho-L-histidine.</text>
        <dbReference type="EC" id="2.7.13.3"/>
    </reaction>
</comment>
<dbReference type="GO" id="GO:0005886">
    <property type="term" value="C:plasma membrane"/>
    <property type="evidence" value="ECO:0007669"/>
    <property type="project" value="UniProtKB-SubCell"/>
</dbReference>
<dbReference type="CDD" id="cd00082">
    <property type="entry name" value="HisKA"/>
    <property type="match status" value="1"/>
</dbReference>
<dbReference type="InterPro" id="IPR003594">
    <property type="entry name" value="HATPase_dom"/>
</dbReference>
<dbReference type="FunFam" id="1.10.287.130:FF:000049">
    <property type="entry name" value="C4-dicarboxylate transport sensor protein DctB"/>
    <property type="match status" value="1"/>
</dbReference>
<dbReference type="PIRSF" id="PIRSF036431">
    <property type="entry name" value="STHK_DctB"/>
    <property type="match status" value="1"/>
</dbReference>
<dbReference type="Gene3D" id="1.10.287.130">
    <property type="match status" value="1"/>
</dbReference>
<keyword evidence="4" id="KW-1003">Cell membrane</keyword>
<keyword evidence="6" id="KW-0597">Phosphoprotein</keyword>
<dbReference type="SMART" id="SM00387">
    <property type="entry name" value="HATPase_c"/>
    <property type="match status" value="1"/>
</dbReference>
<keyword evidence="10 20" id="KW-0418">Kinase</keyword>
<evidence type="ECO:0000256" key="14">
    <source>
        <dbReference type="ARBA" id="ARBA00023136"/>
    </source>
</evidence>
<evidence type="ECO:0000313" key="20">
    <source>
        <dbReference type="EMBL" id="MBB4617454.1"/>
    </source>
</evidence>
<keyword evidence="7 20" id="KW-0808">Transferase</keyword>
<dbReference type="PANTHER" id="PTHR43065">
    <property type="entry name" value="SENSOR HISTIDINE KINASE"/>
    <property type="match status" value="1"/>
</dbReference>
<evidence type="ECO:0000256" key="18">
    <source>
        <dbReference type="SAM" id="Phobius"/>
    </source>
</evidence>
<evidence type="ECO:0000256" key="3">
    <source>
        <dbReference type="ARBA" id="ARBA00012438"/>
    </source>
</evidence>
<dbReference type="InterPro" id="IPR036890">
    <property type="entry name" value="HATPase_C_sf"/>
</dbReference>
<keyword evidence="13" id="KW-0902">Two-component regulatory system</keyword>
<dbReference type="SUPFAM" id="SSF47384">
    <property type="entry name" value="Homodimeric domain of signal transducing histidine kinase"/>
    <property type="match status" value="1"/>
</dbReference>
<dbReference type="EMBL" id="JACHNY010000003">
    <property type="protein sequence ID" value="MBB4617454.1"/>
    <property type="molecule type" value="Genomic_DNA"/>
</dbReference>
<evidence type="ECO:0000256" key="11">
    <source>
        <dbReference type="ARBA" id="ARBA00022840"/>
    </source>
</evidence>
<comment type="caution">
    <text evidence="20">The sequence shown here is derived from an EMBL/GenBank/DDBJ whole genome shotgun (WGS) entry which is preliminary data.</text>
</comment>
<evidence type="ECO:0000256" key="16">
    <source>
        <dbReference type="ARBA" id="ARBA00073143"/>
    </source>
</evidence>
<keyword evidence="11" id="KW-0067">ATP-binding</keyword>
<dbReference type="PANTHER" id="PTHR43065:SF46">
    <property type="entry name" value="C4-DICARBOXYLATE TRANSPORT SENSOR PROTEIN DCTB"/>
    <property type="match status" value="1"/>
</dbReference>
<accession>A0A7W7AI39</accession>
<evidence type="ECO:0000313" key="21">
    <source>
        <dbReference type="Proteomes" id="UP000574769"/>
    </source>
</evidence>
<evidence type="ECO:0000256" key="8">
    <source>
        <dbReference type="ARBA" id="ARBA00022692"/>
    </source>
</evidence>
<keyword evidence="17" id="KW-0175">Coiled coil</keyword>
<dbReference type="SUPFAM" id="SSF55874">
    <property type="entry name" value="ATPase domain of HSP90 chaperone/DNA topoisomerase II/histidine kinase"/>
    <property type="match status" value="1"/>
</dbReference>
<dbReference type="InterPro" id="IPR005467">
    <property type="entry name" value="His_kinase_dom"/>
</dbReference>
<dbReference type="AlphaFoldDB" id="A0A7W7AI39"/>
<dbReference type="Pfam" id="PF02518">
    <property type="entry name" value="HATPase_c"/>
    <property type="match status" value="1"/>
</dbReference>
<gene>
    <name evidence="20" type="ORF">GGQ96_001582</name>
</gene>